<evidence type="ECO:0000256" key="1">
    <source>
        <dbReference type="SAM" id="Phobius"/>
    </source>
</evidence>
<keyword evidence="1" id="KW-1133">Transmembrane helix</keyword>
<dbReference type="Proteomes" id="UP001596043">
    <property type="component" value="Unassembled WGS sequence"/>
</dbReference>
<gene>
    <name evidence="2" type="ORF">ACFO3O_04660</name>
</gene>
<comment type="caution">
    <text evidence="2">The sequence shown here is derived from an EMBL/GenBank/DDBJ whole genome shotgun (WGS) entry which is preliminary data.</text>
</comment>
<feature type="transmembrane region" description="Helical" evidence="1">
    <location>
        <begin position="38"/>
        <end position="60"/>
    </location>
</feature>
<keyword evidence="3" id="KW-1185">Reference proteome</keyword>
<reference evidence="3" key="1">
    <citation type="journal article" date="2019" name="Int. J. Syst. Evol. Microbiol.">
        <title>The Global Catalogue of Microorganisms (GCM) 10K type strain sequencing project: providing services to taxonomists for standard genome sequencing and annotation.</title>
        <authorList>
            <consortium name="The Broad Institute Genomics Platform"/>
            <consortium name="The Broad Institute Genome Sequencing Center for Infectious Disease"/>
            <person name="Wu L."/>
            <person name="Ma J."/>
        </authorList>
    </citation>
    <scope>NUCLEOTIDE SEQUENCE [LARGE SCALE GENOMIC DNA]</scope>
    <source>
        <strain evidence="3">YJ-61-S</strain>
    </source>
</reference>
<accession>A0ABV9HV64</accession>
<evidence type="ECO:0008006" key="4">
    <source>
        <dbReference type="Google" id="ProtNLM"/>
    </source>
</evidence>
<protein>
    <recommendedName>
        <fullName evidence="4">DUF3976 domain-containing protein</fullName>
    </recommendedName>
</protein>
<feature type="transmembrane region" description="Helical" evidence="1">
    <location>
        <begin position="6"/>
        <end position="26"/>
    </location>
</feature>
<keyword evidence="1" id="KW-0812">Transmembrane</keyword>
<sequence length="62" mass="7260">MFSTGQLIFVIFFVIAFVAFMIYSYRKDARLHTKQYKGAKWVLVGFIGFIILLFVIKYTLKG</sequence>
<name>A0ABV9HV64_9FLAO</name>
<keyword evidence="1" id="KW-0472">Membrane</keyword>
<evidence type="ECO:0000313" key="3">
    <source>
        <dbReference type="Proteomes" id="UP001596043"/>
    </source>
</evidence>
<dbReference type="RefSeq" id="WP_379977378.1">
    <property type="nucleotide sequence ID" value="NZ_JBHSFV010000002.1"/>
</dbReference>
<organism evidence="2 3">
    <name type="scientific">Dokdonia ponticola</name>
    <dbReference type="NCBI Taxonomy" id="2041041"/>
    <lineage>
        <taxon>Bacteria</taxon>
        <taxon>Pseudomonadati</taxon>
        <taxon>Bacteroidota</taxon>
        <taxon>Flavobacteriia</taxon>
        <taxon>Flavobacteriales</taxon>
        <taxon>Flavobacteriaceae</taxon>
        <taxon>Dokdonia</taxon>
    </lineage>
</organism>
<dbReference type="EMBL" id="JBHSFV010000002">
    <property type="protein sequence ID" value="MFC4633184.1"/>
    <property type="molecule type" value="Genomic_DNA"/>
</dbReference>
<evidence type="ECO:0000313" key="2">
    <source>
        <dbReference type="EMBL" id="MFC4633184.1"/>
    </source>
</evidence>
<proteinExistence type="predicted"/>